<dbReference type="InterPro" id="IPR044539">
    <property type="entry name" value="Pch2-like"/>
</dbReference>
<dbReference type="Proteomes" id="UP000318571">
    <property type="component" value="Chromosome 10"/>
</dbReference>
<dbReference type="EMBL" id="VCGU01000458">
    <property type="protein sequence ID" value="TRY63539.1"/>
    <property type="molecule type" value="Genomic_DNA"/>
</dbReference>
<evidence type="ECO:0000256" key="5">
    <source>
        <dbReference type="RuleBase" id="RU003651"/>
    </source>
</evidence>
<proteinExistence type="inferred from homology"/>
<evidence type="ECO:0000313" key="9">
    <source>
        <dbReference type="Proteomes" id="UP000318571"/>
    </source>
</evidence>
<feature type="compositionally biased region" description="Polar residues" evidence="6">
    <location>
        <begin position="475"/>
        <end position="484"/>
    </location>
</feature>
<organism evidence="8 9">
    <name type="scientific">Tigriopus californicus</name>
    <name type="common">Marine copepod</name>
    <dbReference type="NCBI Taxonomy" id="6832"/>
    <lineage>
        <taxon>Eukaryota</taxon>
        <taxon>Metazoa</taxon>
        <taxon>Ecdysozoa</taxon>
        <taxon>Arthropoda</taxon>
        <taxon>Crustacea</taxon>
        <taxon>Multicrustacea</taxon>
        <taxon>Hexanauplia</taxon>
        <taxon>Copepoda</taxon>
        <taxon>Harpacticoida</taxon>
        <taxon>Harpacticidae</taxon>
        <taxon>Tigriopus</taxon>
    </lineage>
</organism>
<evidence type="ECO:0000256" key="1">
    <source>
        <dbReference type="ARBA" id="ARBA00007271"/>
    </source>
</evidence>
<dbReference type="PANTHER" id="PTHR45991:SF1">
    <property type="entry name" value="PACHYTENE CHECKPOINT PROTEIN 2 HOMOLOG"/>
    <property type="match status" value="1"/>
</dbReference>
<keyword evidence="2 5" id="KW-0547">Nucleotide-binding</keyword>
<dbReference type="SUPFAM" id="SSF52540">
    <property type="entry name" value="P-loop containing nucleoside triphosphate hydrolases"/>
    <property type="match status" value="1"/>
</dbReference>
<dbReference type="OrthoDB" id="10042665at2759"/>
<dbReference type="InterPro" id="IPR058249">
    <property type="entry name" value="Pch2_C"/>
</dbReference>
<dbReference type="Pfam" id="PF00004">
    <property type="entry name" value="AAA"/>
    <property type="match status" value="1"/>
</dbReference>
<evidence type="ECO:0000256" key="6">
    <source>
        <dbReference type="SAM" id="MobiDB-lite"/>
    </source>
</evidence>
<evidence type="ECO:0000256" key="2">
    <source>
        <dbReference type="ARBA" id="ARBA00022741"/>
    </source>
</evidence>
<feature type="compositionally biased region" description="Pro residues" evidence="6">
    <location>
        <begin position="1"/>
        <end position="12"/>
    </location>
</feature>
<dbReference type="GO" id="GO:0005524">
    <property type="term" value="F:ATP binding"/>
    <property type="evidence" value="ECO:0007669"/>
    <property type="project" value="UniProtKB-KW"/>
</dbReference>
<dbReference type="SMART" id="SM00382">
    <property type="entry name" value="AAA"/>
    <property type="match status" value="1"/>
</dbReference>
<dbReference type="PANTHER" id="PTHR45991">
    <property type="entry name" value="PACHYTENE CHECKPOINT PROTEIN 2"/>
    <property type="match status" value="1"/>
</dbReference>
<reference evidence="8 9" key="1">
    <citation type="journal article" date="2018" name="Nat. Ecol. Evol.">
        <title>Genomic signatures of mitonuclear coevolution across populations of Tigriopus californicus.</title>
        <authorList>
            <person name="Barreto F.S."/>
            <person name="Watson E.T."/>
            <person name="Lima T.G."/>
            <person name="Willett C.S."/>
            <person name="Edmands S."/>
            <person name="Li W."/>
            <person name="Burton R.S."/>
        </authorList>
    </citation>
    <scope>NUCLEOTIDE SEQUENCE [LARGE SCALE GENOMIC DNA]</scope>
    <source>
        <strain evidence="8 9">San Diego</strain>
    </source>
</reference>
<dbReference type="InterPro" id="IPR003960">
    <property type="entry name" value="ATPase_AAA_CS"/>
</dbReference>
<feature type="region of interest" description="Disordered" evidence="6">
    <location>
        <begin position="1"/>
        <end position="26"/>
    </location>
</feature>
<dbReference type="GO" id="GO:0016887">
    <property type="term" value="F:ATP hydrolysis activity"/>
    <property type="evidence" value="ECO:0007669"/>
    <property type="project" value="InterPro"/>
</dbReference>
<feature type="region of interest" description="Disordered" evidence="6">
    <location>
        <begin position="463"/>
        <end position="484"/>
    </location>
</feature>
<dbReference type="InterPro" id="IPR027417">
    <property type="entry name" value="P-loop_NTPase"/>
</dbReference>
<comment type="caution">
    <text evidence="8">The sequence shown here is derived from an EMBL/GenBank/DDBJ whole genome shotgun (WGS) entry which is preliminary data.</text>
</comment>
<evidence type="ECO:0000259" key="7">
    <source>
        <dbReference type="SMART" id="SM00382"/>
    </source>
</evidence>
<keyword evidence="4" id="KW-0469">Meiosis</keyword>
<dbReference type="STRING" id="6832.A0A553NDW2"/>
<keyword evidence="9" id="KW-1185">Reference proteome</keyword>
<sequence length="484" mass="52753">MNLPQPRDPPVSPLAAKAHQSAPPSKAVVAPRGGVWHVEVCLKPTSSLSVTSGVQMSRAFLAQMADTLDSLRPLPAPGHSCRLQADFPEGSDIQRHVAFMDIVQDTVGPQGVNGLDPVGVCPVWATLNWATDPRIRVHVFKLDVHGSQTEDIDEEGTVHAALSWILPSSDIDGQWESLVFDSNIKSALLDYVQMAMLLSERGVDPNRVSWNRVVFLHGPPGTGKTSLCQALAHKLAIRLNDQYQYGQLFEVNSHSLFSKWFSESGNLVQRMFETIRSIADDPTVLVCVMIDEVESLAATRKAGGNEPTDALRVVNALLTQIDQIKRLPNVLILTTSNVSGAIDLAFVDRADFKKYIGPPSTRALYQILLSSVEELMRVRILQSHPLLSLNALENTNLSLPSDSNCLSYALFKAAQKANGLSGRILKKLPLLALIKMTPTSDGASLSEFIECLTQVVDEEISDRNALRSGNGPPGTLNNPDKTTY</sequence>
<dbReference type="Pfam" id="PF23242">
    <property type="entry name" value="AAA_lid_TRIP13_C"/>
    <property type="match status" value="1"/>
</dbReference>
<dbReference type="InterPro" id="IPR003959">
    <property type="entry name" value="ATPase_AAA_core"/>
</dbReference>
<evidence type="ECO:0000256" key="4">
    <source>
        <dbReference type="ARBA" id="ARBA00023254"/>
    </source>
</evidence>
<dbReference type="GO" id="GO:0051598">
    <property type="term" value="P:meiotic recombination checkpoint signaling"/>
    <property type="evidence" value="ECO:0007669"/>
    <property type="project" value="TreeGrafter"/>
</dbReference>
<dbReference type="InterPro" id="IPR003593">
    <property type="entry name" value="AAA+_ATPase"/>
</dbReference>
<protein>
    <recommendedName>
        <fullName evidence="7">AAA+ ATPase domain-containing protein</fullName>
    </recommendedName>
</protein>
<accession>A0A553NDW2</accession>
<evidence type="ECO:0000313" key="8">
    <source>
        <dbReference type="EMBL" id="TRY63539.1"/>
    </source>
</evidence>
<gene>
    <name evidence="8" type="ORF">TCAL_03656</name>
</gene>
<dbReference type="GO" id="GO:0005634">
    <property type="term" value="C:nucleus"/>
    <property type="evidence" value="ECO:0007669"/>
    <property type="project" value="TreeGrafter"/>
</dbReference>
<keyword evidence="3 5" id="KW-0067">ATP-binding</keyword>
<evidence type="ECO:0000256" key="3">
    <source>
        <dbReference type="ARBA" id="ARBA00022840"/>
    </source>
</evidence>
<dbReference type="AlphaFoldDB" id="A0A553NDW2"/>
<dbReference type="FunFam" id="3.40.50.300:FF:001494">
    <property type="entry name" value="Pachytene checkpoint component Pch2"/>
    <property type="match status" value="1"/>
</dbReference>
<name>A0A553NDW2_TIGCA</name>
<dbReference type="Gene3D" id="3.40.50.300">
    <property type="entry name" value="P-loop containing nucleotide triphosphate hydrolases"/>
    <property type="match status" value="1"/>
</dbReference>
<dbReference type="GO" id="GO:0005694">
    <property type="term" value="C:chromosome"/>
    <property type="evidence" value="ECO:0007669"/>
    <property type="project" value="TreeGrafter"/>
</dbReference>
<dbReference type="GO" id="GO:0007131">
    <property type="term" value="P:reciprocal meiotic recombination"/>
    <property type="evidence" value="ECO:0007669"/>
    <property type="project" value="TreeGrafter"/>
</dbReference>
<dbReference type="PROSITE" id="PS00674">
    <property type="entry name" value="AAA"/>
    <property type="match status" value="1"/>
</dbReference>
<comment type="similarity">
    <text evidence="1">Belongs to the AAA ATPase family. PCH2 subfamily.</text>
</comment>
<feature type="domain" description="AAA+ ATPase" evidence="7">
    <location>
        <begin position="210"/>
        <end position="360"/>
    </location>
</feature>